<dbReference type="SUPFAM" id="SSF48403">
    <property type="entry name" value="Ankyrin repeat"/>
    <property type="match status" value="1"/>
</dbReference>
<feature type="repeat" description="ANK" evidence="3">
    <location>
        <begin position="8"/>
        <end position="40"/>
    </location>
</feature>
<dbReference type="PANTHER" id="PTHR24171:SF8">
    <property type="entry name" value="BRCA1-ASSOCIATED RING DOMAIN PROTEIN 1"/>
    <property type="match status" value="1"/>
</dbReference>
<evidence type="ECO:0000256" key="2">
    <source>
        <dbReference type="ARBA" id="ARBA00023043"/>
    </source>
</evidence>
<dbReference type="STRING" id="46835.A0A504Z164"/>
<feature type="repeat" description="ANK" evidence="3">
    <location>
        <begin position="90"/>
        <end position="122"/>
    </location>
</feature>
<feature type="non-terminal residue" evidence="4">
    <location>
        <position position="1"/>
    </location>
</feature>
<evidence type="ECO:0000256" key="3">
    <source>
        <dbReference type="PROSITE-ProRule" id="PRU00023"/>
    </source>
</evidence>
<dbReference type="InterPro" id="IPR002110">
    <property type="entry name" value="Ankyrin_rpt"/>
</dbReference>
<keyword evidence="4" id="KW-0418">Kinase</keyword>
<gene>
    <name evidence="4" type="ORF">FGIG_02660</name>
</gene>
<keyword evidence="2 3" id="KW-0040">ANK repeat</keyword>
<dbReference type="OrthoDB" id="242257at2759"/>
<reference evidence="4 5" key="1">
    <citation type="submission" date="2019-04" db="EMBL/GenBank/DDBJ databases">
        <title>Annotation for the trematode Fasciola gigantica.</title>
        <authorList>
            <person name="Choi Y.-J."/>
        </authorList>
    </citation>
    <scope>NUCLEOTIDE SEQUENCE [LARGE SCALE GENOMIC DNA]</scope>
    <source>
        <strain evidence="4">Uganda_cow_1</strain>
    </source>
</reference>
<comment type="caution">
    <text evidence="4">The sequence shown here is derived from an EMBL/GenBank/DDBJ whole genome shotgun (WGS) entry which is preliminary data.</text>
</comment>
<evidence type="ECO:0000313" key="4">
    <source>
        <dbReference type="EMBL" id="TPP66445.1"/>
    </source>
</evidence>
<dbReference type="GO" id="GO:0004842">
    <property type="term" value="F:ubiquitin-protein transferase activity"/>
    <property type="evidence" value="ECO:0007669"/>
    <property type="project" value="TreeGrafter"/>
</dbReference>
<dbReference type="SMART" id="SM00248">
    <property type="entry name" value="ANK"/>
    <property type="match status" value="3"/>
</dbReference>
<dbReference type="Pfam" id="PF00023">
    <property type="entry name" value="Ank"/>
    <property type="match status" value="1"/>
</dbReference>
<organism evidence="4 5">
    <name type="scientific">Fasciola gigantica</name>
    <name type="common">Giant liver fluke</name>
    <dbReference type="NCBI Taxonomy" id="46835"/>
    <lineage>
        <taxon>Eukaryota</taxon>
        <taxon>Metazoa</taxon>
        <taxon>Spiralia</taxon>
        <taxon>Lophotrochozoa</taxon>
        <taxon>Platyhelminthes</taxon>
        <taxon>Trematoda</taxon>
        <taxon>Digenea</taxon>
        <taxon>Plagiorchiida</taxon>
        <taxon>Echinostomata</taxon>
        <taxon>Echinostomatoidea</taxon>
        <taxon>Fasciolidae</taxon>
        <taxon>Fasciola</taxon>
    </lineage>
</organism>
<accession>A0A504Z164</accession>
<dbReference type="Gene3D" id="1.25.40.20">
    <property type="entry name" value="Ankyrin repeat-containing domain"/>
    <property type="match status" value="1"/>
</dbReference>
<dbReference type="GO" id="GO:0031436">
    <property type="term" value="C:BRCA1-BARD1 complex"/>
    <property type="evidence" value="ECO:0007669"/>
    <property type="project" value="TreeGrafter"/>
</dbReference>
<dbReference type="GO" id="GO:0085020">
    <property type="term" value="P:protein K6-linked ubiquitination"/>
    <property type="evidence" value="ECO:0007669"/>
    <property type="project" value="TreeGrafter"/>
</dbReference>
<dbReference type="GO" id="GO:0070531">
    <property type="term" value="C:BRCA1-A complex"/>
    <property type="evidence" value="ECO:0007669"/>
    <property type="project" value="TreeGrafter"/>
</dbReference>
<proteinExistence type="predicted"/>
<dbReference type="PANTHER" id="PTHR24171">
    <property type="entry name" value="ANKYRIN REPEAT DOMAIN-CONTAINING PROTEIN 39-RELATED"/>
    <property type="match status" value="1"/>
</dbReference>
<keyword evidence="5" id="KW-1185">Reference proteome</keyword>
<dbReference type="Pfam" id="PF12796">
    <property type="entry name" value="Ank_2"/>
    <property type="match status" value="1"/>
</dbReference>
<dbReference type="EMBL" id="SUNJ01001821">
    <property type="protein sequence ID" value="TPP66445.1"/>
    <property type="molecule type" value="Genomic_DNA"/>
</dbReference>
<dbReference type="GO" id="GO:0016301">
    <property type="term" value="F:kinase activity"/>
    <property type="evidence" value="ECO:0007669"/>
    <property type="project" value="UniProtKB-KW"/>
</dbReference>
<dbReference type="InterPro" id="IPR036770">
    <property type="entry name" value="Ankyrin_rpt-contain_sf"/>
</dbReference>
<sequence>NSVRISISLWTALLNASRKGNVQQIDALLEAGANILAVDERGRSSLHLATKFGCGRAVRTLLKYDINLISTILYSFAASPEFLEIREYEKKQTALHKAAVYRRRSICQMLLEAGACPTARDAHGKRPRRLAYDVDDYALAHYLQREELMFTIANGREKISV</sequence>
<keyword evidence="4" id="KW-0808">Transferase</keyword>
<evidence type="ECO:0000256" key="1">
    <source>
        <dbReference type="ARBA" id="ARBA00022737"/>
    </source>
</evidence>
<dbReference type="Proteomes" id="UP000316759">
    <property type="component" value="Unassembled WGS sequence"/>
</dbReference>
<keyword evidence="1" id="KW-0677">Repeat</keyword>
<protein>
    <submittedName>
        <fullName evidence="4">DAG kinase</fullName>
    </submittedName>
</protein>
<dbReference type="PROSITE" id="PS50088">
    <property type="entry name" value="ANK_REPEAT"/>
    <property type="match status" value="2"/>
</dbReference>
<name>A0A504Z164_FASGI</name>
<dbReference type="AlphaFoldDB" id="A0A504Z164"/>
<evidence type="ECO:0000313" key="5">
    <source>
        <dbReference type="Proteomes" id="UP000316759"/>
    </source>
</evidence>